<dbReference type="SUPFAM" id="SSF141072">
    <property type="entry name" value="CalX-like"/>
    <property type="match status" value="1"/>
</dbReference>
<evidence type="ECO:0000313" key="2">
    <source>
        <dbReference type="Proteomes" id="UP000239522"/>
    </source>
</evidence>
<dbReference type="Proteomes" id="UP000239522">
    <property type="component" value="Unassembled WGS sequence"/>
</dbReference>
<reference evidence="1 2" key="1">
    <citation type="submission" date="2016-11" db="EMBL/GenBank/DDBJ databases">
        <title>Trade-off between light-utilization and light-protection in marine flavobacteria.</title>
        <authorList>
            <person name="Kumagai Y."/>
        </authorList>
    </citation>
    <scope>NUCLEOTIDE SEQUENCE [LARGE SCALE GENOMIC DNA]</scope>
    <source>
        <strain evidence="1 2">ATCC 700397</strain>
    </source>
</reference>
<dbReference type="InterPro" id="IPR038081">
    <property type="entry name" value="CalX-like_sf"/>
</dbReference>
<dbReference type="AlphaFoldDB" id="A0A2S7KU79"/>
<dbReference type="EMBL" id="MQUA01000013">
    <property type="protein sequence ID" value="PQB06170.1"/>
    <property type="molecule type" value="Genomic_DNA"/>
</dbReference>
<evidence type="ECO:0000313" key="1">
    <source>
        <dbReference type="EMBL" id="PQB06170.1"/>
    </source>
</evidence>
<name>A0A2S7KU79_9FLAO</name>
<gene>
    <name evidence="1" type="ORF">BST83_02460</name>
</gene>
<keyword evidence="2" id="KW-1185">Reference proteome</keyword>
<accession>A0A2S7KU79</accession>
<organism evidence="1 2">
    <name type="scientific">Polaribacter filamentus</name>
    <dbReference type="NCBI Taxonomy" id="53483"/>
    <lineage>
        <taxon>Bacteria</taxon>
        <taxon>Pseudomonadati</taxon>
        <taxon>Bacteroidota</taxon>
        <taxon>Flavobacteriia</taxon>
        <taxon>Flavobacteriales</taxon>
        <taxon>Flavobacteriaceae</taxon>
    </lineage>
</organism>
<protein>
    <recommendedName>
        <fullName evidence="3">Calx-beta domain-containing protein</fullName>
    </recommendedName>
</protein>
<sequence length="412" mass="43893">MSCNDNEDYTGDSVLKATSPSLNVTLSFENSQTLVEQEKEYAFTVTISEKQVTDVVIYLEQVSGDATDGVDFSIPLTVTIKKGSLSVSDVIAIHADELIEETETATIQIGTGLEANVQSVSGQTVSFSIANLTDGDLVANMSWAASSAVTDNYGNAIEPYDLADLRLLLTDSPYTQVFDSADGAGAETYILSGDAPDGTYSFVADFYAAMSEISADIDITLTFNQVGSINGQTHSFSAALNTTDSCAGLNYVMATVTKSGNSYSFEEVGEKSTLDLSILAGTWSGNATWYEYFGYTSEVVTNVDANGDVYVTGIAFQWFEGWWGEVIISSTPVKVTITDPCTGAFIIEEQPYIVSSYNGAIQPAYGLSGSGTIDFSGASPTMTIYPVFHQSGGTFSGPEFDGIPFAEYLTLD</sequence>
<dbReference type="Gene3D" id="2.60.40.2030">
    <property type="match status" value="1"/>
</dbReference>
<comment type="caution">
    <text evidence="1">The sequence shown here is derived from an EMBL/GenBank/DDBJ whole genome shotgun (WGS) entry which is preliminary data.</text>
</comment>
<evidence type="ECO:0008006" key="3">
    <source>
        <dbReference type="Google" id="ProtNLM"/>
    </source>
</evidence>
<proteinExistence type="predicted"/>